<evidence type="ECO:0000256" key="9">
    <source>
        <dbReference type="ARBA" id="ARBA00022723"/>
    </source>
</evidence>
<evidence type="ECO:0000313" key="28">
    <source>
        <dbReference type="Proteomes" id="UP000807469"/>
    </source>
</evidence>
<dbReference type="Pfam" id="PF13086">
    <property type="entry name" value="AAA_11"/>
    <property type="match status" value="1"/>
</dbReference>
<feature type="region of interest" description="Disordered" evidence="23">
    <location>
        <begin position="1"/>
        <end position="53"/>
    </location>
</feature>
<evidence type="ECO:0000256" key="7">
    <source>
        <dbReference type="ARBA" id="ARBA00022705"/>
    </source>
</evidence>
<dbReference type="GO" id="GO:0005524">
    <property type="term" value="F:ATP binding"/>
    <property type="evidence" value="ECO:0007669"/>
    <property type="project" value="UniProtKB-KW"/>
</dbReference>
<dbReference type="FunFam" id="3.40.50.300:FF:000789">
    <property type="entry name" value="DNA replication ATP-dependent helicase/nuclease DNA2"/>
    <property type="match status" value="1"/>
</dbReference>
<evidence type="ECO:0000256" key="15">
    <source>
        <dbReference type="ARBA" id="ARBA00022840"/>
    </source>
</evidence>
<dbReference type="Pfam" id="PF13087">
    <property type="entry name" value="AAA_12"/>
    <property type="match status" value="1"/>
</dbReference>
<evidence type="ECO:0000256" key="2">
    <source>
        <dbReference type="ARBA" id="ARBA00004123"/>
    </source>
</evidence>
<proteinExistence type="inferred from homology"/>
<dbReference type="InterPro" id="IPR027417">
    <property type="entry name" value="P-loop_NTPase"/>
</dbReference>
<keyword evidence="13" id="KW-0378">Hydrolase</keyword>
<evidence type="ECO:0000259" key="25">
    <source>
        <dbReference type="Pfam" id="PF13086"/>
    </source>
</evidence>
<dbReference type="GO" id="GO:0003677">
    <property type="term" value="F:DNA binding"/>
    <property type="evidence" value="ECO:0007669"/>
    <property type="project" value="UniProtKB-KW"/>
</dbReference>
<evidence type="ECO:0000256" key="11">
    <source>
        <dbReference type="ARBA" id="ARBA00022759"/>
    </source>
</evidence>
<keyword evidence="15" id="KW-0067">ATP-binding</keyword>
<dbReference type="Proteomes" id="UP000807469">
    <property type="component" value="Unassembled WGS sequence"/>
</dbReference>
<dbReference type="InterPro" id="IPR011604">
    <property type="entry name" value="PDDEXK-like_dom_sf"/>
</dbReference>
<keyword evidence="11" id="KW-0255">Endonuclease</keyword>
<evidence type="ECO:0000256" key="22">
    <source>
        <dbReference type="ARBA" id="ARBA00047995"/>
    </source>
</evidence>
<dbReference type="GO" id="GO:0004519">
    <property type="term" value="F:endonuclease activity"/>
    <property type="evidence" value="ECO:0007669"/>
    <property type="project" value="UniProtKB-KW"/>
</dbReference>
<keyword evidence="10" id="KW-0547">Nucleotide-binding</keyword>
<dbReference type="GO" id="GO:0005634">
    <property type="term" value="C:nucleus"/>
    <property type="evidence" value="ECO:0007669"/>
    <property type="project" value="UniProtKB-SubCell"/>
</dbReference>
<keyword evidence="19" id="KW-0234">DNA repair</keyword>
<name>A0A9P6CU48_9AGAR</name>
<evidence type="ECO:0000256" key="1">
    <source>
        <dbReference type="ARBA" id="ARBA00001966"/>
    </source>
</evidence>
<feature type="domain" description="DNA2/NAM7 helicase-like C-terminal" evidence="26">
    <location>
        <begin position="928"/>
        <end position="1141"/>
    </location>
</feature>
<keyword evidence="17" id="KW-0411">Iron-sulfur</keyword>
<accession>A0A9P6CU48</accession>
<feature type="region of interest" description="Disordered" evidence="23">
    <location>
        <begin position="348"/>
        <end position="382"/>
    </location>
</feature>
<evidence type="ECO:0000256" key="4">
    <source>
        <dbReference type="ARBA" id="ARBA00012551"/>
    </source>
</evidence>
<keyword evidence="21" id="KW-0511">Multifunctional enzyme</keyword>
<evidence type="ECO:0000256" key="17">
    <source>
        <dbReference type="ARBA" id="ARBA00023014"/>
    </source>
</evidence>
<comment type="similarity">
    <text evidence="3">Belongs to the DNA2/NAM7 helicase family.</text>
</comment>
<keyword evidence="9" id="KW-0479">Metal-binding</keyword>
<protein>
    <recommendedName>
        <fullName evidence="5">DNA replication ATP-dependent helicase/nuclease DNA2</fullName>
        <ecNumber evidence="4">3.6.4.12</ecNumber>
    </recommendedName>
</protein>
<evidence type="ECO:0000256" key="8">
    <source>
        <dbReference type="ARBA" id="ARBA00022722"/>
    </source>
</evidence>
<dbReference type="Gene3D" id="3.90.320.10">
    <property type="match status" value="1"/>
</dbReference>
<keyword evidence="20" id="KW-0539">Nucleus</keyword>
<dbReference type="Pfam" id="PF08696">
    <property type="entry name" value="Dna2"/>
    <property type="match status" value="1"/>
</dbReference>
<dbReference type="PANTHER" id="PTHR43788">
    <property type="entry name" value="DNA2/NAM7 HELICASE FAMILY MEMBER"/>
    <property type="match status" value="1"/>
</dbReference>
<evidence type="ECO:0000256" key="6">
    <source>
        <dbReference type="ARBA" id="ARBA00022485"/>
    </source>
</evidence>
<dbReference type="OrthoDB" id="3041293at2759"/>
<evidence type="ECO:0000256" key="12">
    <source>
        <dbReference type="ARBA" id="ARBA00022763"/>
    </source>
</evidence>
<dbReference type="CDD" id="cd18808">
    <property type="entry name" value="SF1_C_Upf1"/>
    <property type="match status" value="1"/>
</dbReference>
<dbReference type="GO" id="GO:0006260">
    <property type="term" value="P:DNA replication"/>
    <property type="evidence" value="ECO:0007669"/>
    <property type="project" value="UniProtKB-KW"/>
</dbReference>
<dbReference type="GO" id="GO:0005737">
    <property type="term" value="C:cytoplasm"/>
    <property type="evidence" value="ECO:0007669"/>
    <property type="project" value="TreeGrafter"/>
</dbReference>
<dbReference type="InterPro" id="IPR050534">
    <property type="entry name" value="Coronavir_polyprotein_1ab"/>
</dbReference>
<feature type="domain" description="DNA replication factor Dna2 N-terminal" evidence="24">
    <location>
        <begin position="144"/>
        <end position="346"/>
    </location>
</feature>
<keyword evidence="28" id="KW-1185">Reference proteome</keyword>
<comment type="caution">
    <text evidence="27">The sequence shown here is derived from an EMBL/GenBank/DDBJ whole genome shotgun (WGS) entry which is preliminary data.</text>
</comment>
<comment type="cofactor">
    <cofactor evidence="1">
        <name>[4Fe-4S] cluster</name>
        <dbReference type="ChEBI" id="CHEBI:49883"/>
    </cofactor>
</comment>
<evidence type="ECO:0000256" key="14">
    <source>
        <dbReference type="ARBA" id="ARBA00022806"/>
    </source>
</evidence>
<keyword evidence="6" id="KW-0004">4Fe-4S</keyword>
<feature type="domain" description="DNA2/NAM7 helicase helicase" evidence="25">
    <location>
        <begin position="795"/>
        <end position="898"/>
    </location>
</feature>
<evidence type="ECO:0000256" key="20">
    <source>
        <dbReference type="ARBA" id="ARBA00023242"/>
    </source>
</evidence>
<dbReference type="GO" id="GO:0016787">
    <property type="term" value="F:hydrolase activity"/>
    <property type="evidence" value="ECO:0007669"/>
    <property type="project" value="UniProtKB-KW"/>
</dbReference>
<comment type="catalytic activity">
    <reaction evidence="22">
        <text>ATP + H2O = ADP + phosphate + H(+)</text>
        <dbReference type="Rhea" id="RHEA:13065"/>
        <dbReference type="ChEBI" id="CHEBI:15377"/>
        <dbReference type="ChEBI" id="CHEBI:15378"/>
        <dbReference type="ChEBI" id="CHEBI:30616"/>
        <dbReference type="ChEBI" id="CHEBI:43474"/>
        <dbReference type="ChEBI" id="CHEBI:456216"/>
        <dbReference type="EC" id="3.6.4.12"/>
    </reaction>
</comment>
<keyword evidence="12" id="KW-0227">DNA damage</keyword>
<feature type="compositionally biased region" description="Low complexity" evidence="23">
    <location>
        <begin position="22"/>
        <end position="53"/>
    </location>
</feature>
<evidence type="ECO:0000259" key="24">
    <source>
        <dbReference type="Pfam" id="PF08696"/>
    </source>
</evidence>
<organism evidence="27 28">
    <name type="scientific">Pholiota conissans</name>
    <dbReference type="NCBI Taxonomy" id="109636"/>
    <lineage>
        <taxon>Eukaryota</taxon>
        <taxon>Fungi</taxon>
        <taxon>Dikarya</taxon>
        <taxon>Basidiomycota</taxon>
        <taxon>Agaricomycotina</taxon>
        <taxon>Agaricomycetes</taxon>
        <taxon>Agaricomycetidae</taxon>
        <taxon>Agaricales</taxon>
        <taxon>Agaricineae</taxon>
        <taxon>Strophariaceae</taxon>
        <taxon>Pholiota</taxon>
    </lineage>
</organism>
<evidence type="ECO:0000256" key="21">
    <source>
        <dbReference type="ARBA" id="ARBA00023268"/>
    </source>
</evidence>
<evidence type="ECO:0000256" key="3">
    <source>
        <dbReference type="ARBA" id="ARBA00007913"/>
    </source>
</evidence>
<dbReference type="GO" id="GO:0051539">
    <property type="term" value="F:4 iron, 4 sulfur cluster binding"/>
    <property type="evidence" value="ECO:0007669"/>
    <property type="project" value="UniProtKB-KW"/>
</dbReference>
<evidence type="ECO:0000259" key="26">
    <source>
        <dbReference type="Pfam" id="PF13087"/>
    </source>
</evidence>
<keyword evidence="7" id="KW-0235">DNA replication</keyword>
<reference evidence="27" key="1">
    <citation type="submission" date="2020-11" db="EMBL/GenBank/DDBJ databases">
        <authorList>
            <consortium name="DOE Joint Genome Institute"/>
            <person name="Ahrendt S."/>
            <person name="Riley R."/>
            <person name="Andreopoulos W."/>
            <person name="Labutti K."/>
            <person name="Pangilinan J."/>
            <person name="Ruiz-Duenas F.J."/>
            <person name="Barrasa J.M."/>
            <person name="Sanchez-Garcia M."/>
            <person name="Camarero S."/>
            <person name="Miyauchi S."/>
            <person name="Serrano A."/>
            <person name="Linde D."/>
            <person name="Babiker R."/>
            <person name="Drula E."/>
            <person name="Ayuso-Fernandez I."/>
            <person name="Pacheco R."/>
            <person name="Padilla G."/>
            <person name="Ferreira P."/>
            <person name="Barriuso J."/>
            <person name="Kellner H."/>
            <person name="Castanera R."/>
            <person name="Alfaro M."/>
            <person name="Ramirez L."/>
            <person name="Pisabarro A.G."/>
            <person name="Kuo A."/>
            <person name="Tritt A."/>
            <person name="Lipzen A."/>
            <person name="He G."/>
            <person name="Yan M."/>
            <person name="Ng V."/>
            <person name="Cullen D."/>
            <person name="Martin F."/>
            <person name="Rosso M.-N."/>
            <person name="Henrissat B."/>
            <person name="Hibbett D."/>
            <person name="Martinez A.T."/>
            <person name="Grigoriev I.V."/>
        </authorList>
    </citation>
    <scope>NUCLEOTIDE SEQUENCE</scope>
    <source>
        <strain evidence="27">CIRM-BRFM 674</strain>
    </source>
</reference>
<evidence type="ECO:0000256" key="18">
    <source>
        <dbReference type="ARBA" id="ARBA00023125"/>
    </source>
</evidence>
<dbReference type="GO" id="GO:0006281">
    <property type="term" value="P:DNA repair"/>
    <property type="evidence" value="ECO:0007669"/>
    <property type="project" value="UniProtKB-KW"/>
</dbReference>
<dbReference type="EC" id="3.6.4.12" evidence="4"/>
<dbReference type="EMBL" id="MU155218">
    <property type="protein sequence ID" value="KAF9479182.1"/>
    <property type="molecule type" value="Genomic_DNA"/>
</dbReference>
<dbReference type="InterPro" id="IPR041677">
    <property type="entry name" value="DNA2/NAM7_AAA_11"/>
</dbReference>
<gene>
    <name evidence="27" type="ORF">BDN70DRAFT_913293</name>
</gene>
<keyword evidence="18" id="KW-0238">DNA-binding</keyword>
<dbReference type="SUPFAM" id="SSF52540">
    <property type="entry name" value="P-loop containing nucleoside triphosphate hydrolases"/>
    <property type="match status" value="1"/>
</dbReference>
<sequence length="1235" mass="137237">MDADALSQLTQGLGDDFWSAVPTPDSSPVKPKPSSSPSSSATLTTPTTPTKFSAAKPALSSTLFSATNHDLSEFLQGSEHWNLDDDLLSPVKAGPSKPPKKAILLPRYVPDSCTRCVVTSVADEYVNNQWRKREGCVVVVGVSSEEIVQVYLCDDWFETDVRTGTFTPASYQSPRTIHITCTSNLFILHPDLLTTATALSTAPQCRRKPLLSGLIRATGDITPALVYGSVLHEVMQRCLLEDKWEPTFLETSVEEAVQDALGDLVKLGVPVDIAKREITERARGLVPFRERYMGDEPKPDGALTNTRSGKDDAPALLAITKLLGIEEDIWSPTYGLKGKIDATVQATIIDPPSPPLRSSYSYNSQSKKEPQTTSAKCTSTPMPLELKTGRTLAGMEHRAQTLLYTLLLSERYGVDVQDGLLFYSQSEAGDVVRVPRGRNEIRALIGVRNELAAWAWRRVRKRKGRDEENMDMDVDGPKKTEPTQEDIEHFLPAPIDDERACTRCYALDTCLLFRKTHPDHSPSSSTSSKQQKFVPPIPDFLKSVFSEKTGHLTPTQTAFFRKWEGLLAVEERDLIRFKRELWTLGSEERERRGRCWGGMVLAAEKPKANTDIKEGLDGEHAEGEWTAPQEGSKIHQFTYAFRRSESWIVPPSLSQHQEQSGLGINLLHGHLNVGDPVTVSVEPNMIALARGYILRLNPEEVVLGVDRRLGVAEIRERLRVSRSESLGEEGQDEEVVFRIDKDELFGGMARVRGNLAHMFYADGDRKRLQLVVDLKKPRFEDSKSKVTKSNSIHKHLNPSQLNAMDRVLRAEDYALILGMPGTGKTTVVAALIRELVARGKTVLLSSYTHSAVDTILMRLMNGKEKSEGEFGILRLGNVDKVHPDVRKYTLAERRKATSLEQYELQIMAPPVVATTCLSIDQLPRQGGLDVSLFRRLSEAHPEAVVDLRFQYRMNADIMLLSNRLIYGDRLRCGNEVVAKAVLELRNRKFVQRMHRAGGGCGEEKCWLDSIVNESCKAVFVDTDAVPALESRVGDLVQNTIEGELVHQLTETLIHCGVRESQIGIISLYRQQVKLLHHLLQARKSVEILTADKSQGRDKDCIIISLVRANEGGHIGELVKDWRRMNVSFTRARKKLVIFGSRKTLKREPLLASFFELMEGQGWILPLLPGAAVLVGGARRPNVVCKKVKKENLGVEALRPVKKAKVGTAGKGKSAGAGAAVLKGRPILKDLVENEM</sequence>
<dbReference type="InterPro" id="IPR014808">
    <property type="entry name" value="DNA_replication_fac_Dna2_N"/>
</dbReference>
<keyword evidence="8" id="KW-0540">Nuclease</keyword>
<evidence type="ECO:0000256" key="5">
    <source>
        <dbReference type="ARBA" id="ARBA00021516"/>
    </source>
</evidence>
<evidence type="ECO:0000256" key="16">
    <source>
        <dbReference type="ARBA" id="ARBA00023004"/>
    </source>
</evidence>
<evidence type="ECO:0000256" key="13">
    <source>
        <dbReference type="ARBA" id="ARBA00022801"/>
    </source>
</evidence>
<evidence type="ECO:0000256" key="19">
    <source>
        <dbReference type="ARBA" id="ARBA00023204"/>
    </source>
</evidence>
<dbReference type="InterPro" id="IPR041679">
    <property type="entry name" value="DNA2/NAM7-like_C"/>
</dbReference>
<keyword evidence="16" id="KW-0408">Iron</keyword>
<feature type="compositionally biased region" description="Polar residues" evidence="23">
    <location>
        <begin position="371"/>
        <end position="381"/>
    </location>
</feature>
<dbReference type="AlphaFoldDB" id="A0A9P6CU48"/>
<evidence type="ECO:0000256" key="10">
    <source>
        <dbReference type="ARBA" id="ARBA00022741"/>
    </source>
</evidence>
<keyword evidence="14" id="KW-0347">Helicase</keyword>
<dbReference type="InterPro" id="IPR047187">
    <property type="entry name" value="SF1_C_Upf1"/>
</dbReference>
<dbReference type="GO" id="GO:0043139">
    <property type="term" value="F:5'-3' DNA helicase activity"/>
    <property type="evidence" value="ECO:0007669"/>
    <property type="project" value="TreeGrafter"/>
</dbReference>
<comment type="subcellular location">
    <subcellularLocation>
        <location evidence="2">Nucleus</location>
    </subcellularLocation>
</comment>
<evidence type="ECO:0000313" key="27">
    <source>
        <dbReference type="EMBL" id="KAF9479182.1"/>
    </source>
</evidence>
<dbReference type="Gene3D" id="3.40.50.300">
    <property type="entry name" value="P-loop containing nucleotide triphosphate hydrolases"/>
    <property type="match status" value="2"/>
</dbReference>
<evidence type="ECO:0000256" key="23">
    <source>
        <dbReference type="SAM" id="MobiDB-lite"/>
    </source>
</evidence>
<dbReference type="GO" id="GO:0046872">
    <property type="term" value="F:metal ion binding"/>
    <property type="evidence" value="ECO:0007669"/>
    <property type="project" value="UniProtKB-KW"/>
</dbReference>
<dbReference type="CDD" id="cd22318">
    <property type="entry name" value="DNA2_N-like"/>
    <property type="match status" value="1"/>
</dbReference>
<dbReference type="PANTHER" id="PTHR43788:SF8">
    <property type="entry name" value="DNA-BINDING PROTEIN SMUBP-2"/>
    <property type="match status" value="1"/>
</dbReference>